<evidence type="ECO:0000256" key="7">
    <source>
        <dbReference type="ARBA" id="ARBA00023014"/>
    </source>
</evidence>
<keyword evidence="7 12" id="KW-0411">Iron-sulfur</keyword>
<comment type="function">
    <text evidence="12">DNA repair enzyme that has both DNA N-glycosylase activity and AP-lyase activity. The DNA N-glycosylase activity releases various damaged pyrimidines from DNA by cleaving the N-glycosidic bond, leaving an AP (apurinic/apyrimidinic) site. The AP-lyase activity cleaves the phosphodiester bond 3' to the AP site by a beta-elimination, leaving a 3'-terminal unsaturated sugar and a product with a terminal 5'-phosphate.</text>
</comment>
<dbReference type="PANTHER" id="PTHR10359:SF18">
    <property type="entry name" value="ENDONUCLEASE III"/>
    <property type="match status" value="1"/>
</dbReference>
<keyword evidence="4 12" id="KW-0227">DNA damage</keyword>
<dbReference type="GO" id="GO:0140078">
    <property type="term" value="F:class I DNA-(apurinic or apyrimidinic site) endonuclease activity"/>
    <property type="evidence" value="ECO:0007669"/>
    <property type="project" value="UniProtKB-EC"/>
</dbReference>
<dbReference type="NCBIfam" id="TIGR01083">
    <property type="entry name" value="nth"/>
    <property type="match status" value="1"/>
</dbReference>
<dbReference type="InterPro" id="IPR004036">
    <property type="entry name" value="Endonuclease-III-like_CS2"/>
</dbReference>
<evidence type="ECO:0000256" key="1">
    <source>
        <dbReference type="ARBA" id="ARBA00008343"/>
    </source>
</evidence>
<dbReference type="InterPro" id="IPR005759">
    <property type="entry name" value="Nth"/>
</dbReference>
<dbReference type="PIRSF" id="PIRSF001435">
    <property type="entry name" value="Nth"/>
    <property type="match status" value="1"/>
</dbReference>
<keyword evidence="15" id="KW-0255">Endonuclease</keyword>
<feature type="binding site" evidence="12">
    <location>
        <position position="218"/>
    </location>
    <ligand>
        <name>[4Fe-4S] cluster</name>
        <dbReference type="ChEBI" id="CHEBI:49883"/>
    </ligand>
</feature>
<dbReference type="InterPro" id="IPR023170">
    <property type="entry name" value="HhH_base_excis_C"/>
</dbReference>
<dbReference type="InterPro" id="IPR011257">
    <property type="entry name" value="DNA_glycosylase"/>
</dbReference>
<dbReference type="FunFam" id="1.10.1670.10:FF:000001">
    <property type="entry name" value="Endonuclease III"/>
    <property type="match status" value="1"/>
</dbReference>
<comment type="similarity">
    <text evidence="1 12">Belongs to the Nth/MutY family.</text>
</comment>
<keyword evidence="9 12" id="KW-0234">DNA repair</keyword>
<evidence type="ECO:0000256" key="6">
    <source>
        <dbReference type="ARBA" id="ARBA00023004"/>
    </source>
</evidence>
<keyword evidence="3 12" id="KW-0479">Metal-binding</keyword>
<dbReference type="HAMAP" id="MF_00942">
    <property type="entry name" value="Nth"/>
    <property type="match status" value="1"/>
</dbReference>
<feature type="binding site" evidence="12">
    <location>
        <position position="212"/>
    </location>
    <ligand>
        <name>[4Fe-4S] cluster</name>
        <dbReference type="ChEBI" id="CHEBI:49883"/>
    </ligand>
</feature>
<keyword evidence="11 12" id="KW-0326">Glycosidase</keyword>
<keyword evidence="10 12" id="KW-0456">Lyase</keyword>
<dbReference type="Gene3D" id="1.10.1670.10">
    <property type="entry name" value="Helix-hairpin-Helix base-excision DNA repair enzymes (C-terminal)"/>
    <property type="match status" value="1"/>
</dbReference>
<evidence type="ECO:0000256" key="3">
    <source>
        <dbReference type="ARBA" id="ARBA00022723"/>
    </source>
</evidence>
<dbReference type="GO" id="GO:0006285">
    <property type="term" value="P:base-excision repair, AP site formation"/>
    <property type="evidence" value="ECO:0007669"/>
    <property type="project" value="TreeGrafter"/>
</dbReference>
<proteinExistence type="inferred from homology"/>
<comment type="catalytic activity">
    <reaction evidence="12">
        <text>2'-deoxyribonucleotide-(2'-deoxyribose 5'-phosphate)-2'-deoxyribonucleotide-DNA = a 3'-end 2'-deoxyribonucleotide-(2,3-dehydro-2,3-deoxyribose 5'-phosphate)-DNA + a 5'-end 5'-phospho-2'-deoxyribonucleoside-DNA + H(+)</text>
        <dbReference type="Rhea" id="RHEA:66592"/>
        <dbReference type="Rhea" id="RHEA-COMP:13180"/>
        <dbReference type="Rhea" id="RHEA-COMP:16897"/>
        <dbReference type="Rhea" id="RHEA-COMP:17067"/>
        <dbReference type="ChEBI" id="CHEBI:15378"/>
        <dbReference type="ChEBI" id="CHEBI:136412"/>
        <dbReference type="ChEBI" id="CHEBI:157695"/>
        <dbReference type="ChEBI" id="CHEBI:167181"/>
        <dbReference type="EC" id="4.2.99.18"/>
    </reaction>
</comment>
<evidence type="ECO:0000259" key="14">
    <source>
        <dbReference type="SMART" id="SM00478"/>
    </source>
</evidence>
<feature type="binding site" evidence="12">
    <location>
        <position position="202"/>
    </location>
    <ligand>
        <name>[4Fe-4S] cluster</name>
        <dbReference type="ChEBI" id="CHEBI:49883"/>
    </ligand>
</feature>
<evidence type="ECO:0000256" key="10">
    <source>
        <dbReference type="ARBA" id="ARBA00023239"/>
    </source>
</evidence>
<keyword evidence="8 12" id="KW-0238">DNA-binding</keyword>
<evidence type="ECO:0000313" key="15">
    <source>
        <dbReference type="EMBL" id="HGQ85288.1"/>
    </source>
</evidence>
<dbReference type="InterPro" id="IPR004035">
    <property type="entry name" value="Endouclease-III_FeS-bd_BS"/>
</dbReference>
<evidence type="ECO:0000256" key="4">
    <source>
        <dbReference type="ARBA" id="ARBA00022763"/>
    </source>
</evidence>
<evidence type="ECO:0000256" key="2">
    <source>
        <dbReference type="ARBA" id="ARBA00022485"/>
    </source>
</evidence>
<dbReference type="Pfam" id="PF10576">
    <property type="entry name" value="EndIII_4Fe-2S"/>
    <property type="match status" value="1"/>
</dbReference>
<dbReference type="FunFam" id="1.10.340.30:FF:000001">
    <property type="entry name" value="Endonuclease III"/>
    <property type="match status" value="1"/>
</dbReference>
<evidence type="ECO:0000256" key="13">
    <source>
        <dbReference type="SAM" id="Coils"/>
    </source>
</evidence>
<feature type="domain" description="HhH-GPD" evidence="14">
    <location>
        <begin position="52"/>
        <end position="200"/>
    </location>
</feature>
<name>A0A7C4JSA1_9BACT</name>
<organism evidence="15">
    <name type="scientific">Thermodesulfobacterium geofontis</name>
    <dbReference type="NCBI Taxonomy" id="1295609"/>
    <lineage>
        <taxon>Bacteria</taxon>
        <taxon>Pseudomonadati</taxon>
        <taxon>Thermodesulfobacteriota</taxon>
        <taxon>Thermodesulfobacteria</taxon>
        <taxon>Thermodesulfobacteriales</taxon>
        <taxon>Thermodesulfobacteriaceae</taxon>
        <taxon>Thermodesulfobacterium</taxon>
    </lineage>
</organism>
<evidence type="ECO:0000256" key="12">
    <source>
        <dbReference type="HAMAP-Rule" id="MF_00942"/>
    </source>
</evidence>
<keyword evidence="15" id="KW-0540">Nuclease</keyword>
<dbReference type="GO" id="GO:0051539">
    <property type="term" value="F:4 iron, 4 sulfur cluster binding"/>
    <property type="evidence" value="ECO:0007669"/>
    <property type="project" value="UniProtKB-UniRule"/>
</dbReference>
<dbReference type="GO" id="GO:0019104">
    <property type="term" value="F:DNA N-glycosylase activity"/>
    <property type="evidence" value="ECO:0007669"/>
    <property type="project" value="UniProtKB-UniRule"/>
</dbReference>
<dbReference type="GO" id="GO:0046872">
    <property type="term" value="F:metal ion binding"/>
    <property type="evidence" value="ECO:0007669"/>
    <property type="project" value="UniProtKB-KW"/>
</dbReference>
<keyword evidence="13" id="KW-0175">Coiled coil</keyword>
<comment type="caution">
    <text evidence="15">The sequence shown here is derived from an EMBL/GenBank/DDBJ whole genome shotgun (WGS) entry which is preliminary data.</text>
</comment>
<reference evidence="15" key="1">
    <citation type="journal article" date="2020" name="mSystems">
        <title>Genome- and Community-Level Interaction Insights into Carbon Utilization and Element Cycling Functions of Hydrothermarchaeota in Hydrothermal Sediment.</title>
        <authorList>
            <person name="Zhou Z."/>
            <person name="Liu Y."/>
            <person name="Xu W."/>
            <person name="Pan J."/>
            <person name="Luo Z.H."/>
            <person name="Li M."/>
        </authorList>
    </citation>
    <scope>NUCLEOTIDE SEQUENCE [LARGE SCALE GENOMIC DNA]</scope>
    <source>
        <strain evidence="15">SpSt-6</strain>
    </source>
</reference>
<dbReference type="CDD" id="cd00056">
    <property type="entry name" value="ENDO3c"/>
    <property type="match status" value="1"/>
</dbReference>
<keyword evidence="6 12" id="KW-0408">Iron</keyword>
<gene>
    <name evidence="12 15" type="primary">nth</name>
    <name evidence="15" type="ORF">ENT66_02675</name>
</gene>
<evidence type="ECO:0000256" key="11">
    <source>
        <dbReference type="ARBA" id="ARBA00023295"/>
    </source>
</evidence>
<dbReference type="SMART" id="SM00478">
    <property type="entry name" value="ENDO3c"/>
    <property type="match status" value="1"/>
</dbReference>
<dbReference type="PROSITE" id="PS00764">
    <property type="entry name" value="ENDONUCLEASE_III_1"/>
    <property type="match status" value="1"/>
</dbReference>
<dbReference type="Gene3D" id="1.10.340.30">
    <property type="entry name" value="Hypothetical protein, domain 2"/>
    <property type="match status" value="1"/>
</dbReference>
<evidence type="ECO:0000256" key="9">
    <source>
        <dbReference type="ARBA" id="ARBA00023204"/>
    </source>
</evidence>
<dbReference type="GO" id="GO:0003677">
    <property type="term" value="F:DNA binding"/>
    <property type="evidence" value="ECO:0007669"/>
    <property type="project" value="UniProtKB-UniRule"/>
</dbReference>
<dbReference type="Pfam" id="PF00730">
    <property type="entry name" value="HhH-GPD"/>
    <property type="match status" value="1"/>
</dbReference>
<dbReference type="InterPro" id="IPR000445">
    <property type="entry name" value="HhH_motif"/>
</dbReference>
<keyword evidence="2 12" id="KW-0004">4Fe-4S</keyword>
<dbReference type="SUPFAM" id="SSF48150">
    <property type="entry name" value="DNA-glycosylase"/>
    <property type="match status" value="1"/>
</dbReference>
<dbReference type="InterPro" id="IPR003265">
    <property type="entry name" value="HhH-GPD_domain"/>
</dbReference>
<keyword evidence="5 12" id="KW-0378">Hydrolase</keyword>
<evidence type="ECO:0000256" key="5">
    <source>
        <dbReference type="ARBA" id="ARBA00022801"/>
    </source>
</evidence>
<dbReference type="InterPro" id="IPR003651">
    <property type="entry name" value="Endonuclease3_FeS-loop_motif"/>
</dbReference>
<accession>A0A7C4JSA1</accession>
<dbReference type="EC" id="4.2.99.18" evidence="12"/>
<dbReference type="EMBL" id="DSZN01000048">
    <property type="protein sequence ID" value="HGQ85288.1"/>
    <property type="molecule type" value="Genomic_DNA"/>
</dbReference>
<dbReference type="AlphaFoldDB" id="A0A7C4JSA1"/>
<dbReference type="PROSITE" id="PS01155">
    <property type="entry name" value="ENDONUCLEASE_III_2"/>
    <property type="match status" value="1"/>
</dbReference>
<dbReference type="Pfam" id="PF00633">
    <property type="entry name" value="HHH"/>
    <property type="match status" value="1"/>
</dbReference>
<feature type="coiled-coil region" evidence="13">
    <location>
        <begin position="2"/>
        <end position="30"/>
    </location>
</feature>
<dbReference type="SMART" id="SM00525">
    <property type="entry name" value="FES"/>
    <property type="match status" value="1"/>
</dbReference>
<evidence type="ECO:0000256" key="8">
    <source>
        <dbReference type="ARBA" id="ARBA00023125"/>
    </source>
</evidence>
<comment type="cofactor">
    <cofactor evidence="12">
        <name>[4Fe-4S] cluster</name>
        <dbReference type="ChEBI" id="CHEBI:49883"/>
    </cofactor>
    <text evidence="12">Binds 1 [4Fe-4S] cluster.</text>
</comment>
<dbReference type="PANTHER" id="PTHR10359">
    <property type="entry name" value="A/G-SPECIFIC ADENINE GLYCOSYLASE/ENDONUCLEASE III"/>
    <property type="match status" value="1"/>
</dbReference>
<feature type="binding site" evidence="12">
    <location>
        <position position="209"/>
    </location>
    <ligand>
        <name>[4Fe-4S] cluster</name>
        <dbReference type="ChEBI" id="CHEBI:49883"/>
    </ligand>
</feature>
<protein>
    <recommendedName>
        <fullName evidence="12">Endonuclease III</fullName>
        <ecNumber evidence="12">4.2.99.18</ecNumber>
    </recommendedName>
    <alternativeName>
        <fullName evidence="12">DNA-(apurinic or apyrimidinic site) lyase</fullName>
    </alternativeName>
</protein>
<sequence length="225" mass="25878">MAKKKEKEKKEKLQELKKRVREIIKRLKKAYPDAKIALNFKNPLQLLVATILSAQCTDERVNEVTKDLFKKYKTAKDFAEADLDELAEDIKSTGFYRQKAQYIKECCKILVEKYNGEVPKTMEELLELPGVARKTANIVLANAYGIIEGIPVDTHVRKVSQRLGIVSSKQPEKMEKELMEIVPKKDWFAFPYLIQAHGRKICLGRKPKCEECILKDLCNAYLSSN</sequence>